<feature type="region of interest" description="Disordered" evidence="1">
    <location>
        <begin position="24"/>
        <end position="47"/>
    </location>
</feature>
<gene>
    <name evidence="3" type="ORF">CBW42_09585</name>
</gene>
<dbReference type="OrthoDB" id="1650483at2"/>
<name>A0A252F2F9_9FIRM</name>
<dbReference type="EMBL" id="NHOC01000008">
    <property type="protein sequence ID" value="OUM19985.1"/>
    <property type="molecule type" value="Genomic_DNA"/>
</dbReference>
<reference evidence="3 4" key="1">
    <citation type="submission" date="2017-05" db="EMBL/GenBank/DDBJ databases">
        <title>Butyricicoccus porcorum sp. nov. a butyrate-producing bacterium from the swine intestinal tract.</title>
        <authorList>
            <person name="Trachsel J."/>
            <person name="Humphrey S."/>
            <person name="Allen H.K."/>
        </authorList>
    </citation>
    <scope>NUCLEOTIDE SEQUENCE [LARGE SCALE GENOMIC DNA]</scope>
    <source>
        <strain evidence="3">BB10</strain>
    </source>
</reference>
<feature type="signal peptide" evidence="2">
    <location>
        <begin position="1"/>
        <end position="23"/>
    </location>
</feature>
<dbReference type="PROSITE" id="PS51257">
    <property type="entry name" value="PROKAR_LIPOPROTEIN"/>
    <property type="match status" value="1"/>
</dbReference>
<evidence type="ECO:0008006" key="5">
    <source>
        <dbReference type="Google" id="ProtNLM"/>
    </source>
</evidence>
<evidence type="ECO:0000256" key="1">
    <source>
        <dbReference type="SAM" id="MobiDB-lite"/>
    </source>
</evidence>
<dbReference type="RefSeq" id="WP_087020567.1">
    <property type="nucleotide sequence ID" value="NZ_NHOC01000008.1"/>
</dbReference>
<comment type="caution">
    <text evidence="3">The sequence shown here is derived from an EMBL/GenBank/DDBJ whole genome shotgun (WGS) entry which is preliminary data.</text>
</comment>
<evidence type="ECO:0000256" key="2">
    <source>
        <dbReference type="SAM" id="SignalP"/>
    </source>
</evidence>
<keyword evidence="4" id="KW-1185">Reference proteome</keyword>
<evidence type="ECO:0000313" key="3">
    <source>
        <dbReference type="EMBL" id="OUM19985.1"/>
    </source>
</evidence>
<organism evidence="3 4">
    <name type="scientific">Butyricicoccus porcorum</name>
    <dbReference type="NCBI Taxonomy" id="1945634"/>
    <lineage>
        <taxon>Bacteria</taxon>
        <taxon>Bacillati</taxon>
        <taxon>Bacillota</taxon>
        <taxon>Clostridia</taxon>
        <taxon>Eubacteriales</taxon>
        <taxon>Butyricicoccaceae</taxon>
        <taxon>Butyricicoccus</taxon>
    </lineage>
</organism>
<accession>A0A252F2F9</accession>
<protein>
    <recommendedName>
        <fullName evidence="5">Lipoprotein</fullName>
    </recommendedName>
</protein>
<dbReference type="AlphaFoldDB" id="A0A252F2F9"/>
<dbReference type="Proteomes" id="UP000194903">
    <property type="component" value="Unassembled WGS sequence"/>
</dbReference>
<proteinExistence type="predicted"/>
<feature type="chain" id="PRO_5038763369" description="Lipoprotein" evidence="2">
    <location>
        <begin position="24"/>
        <end position="276"/>
    </location>
</feature>
<keyword evidence="2" id="KW-0732">Signal</keyword>
<evidence type="ECO:0000313" key="4">
    <source>
        <dbReference type="Proteomes" id="UP000194903"/>
    </source>
</evidence>
<sequence length="276" mass="29629">MKNNTLALMISSALLLSALTGCSSTGRTTSKATDDTQESLKTATSDNGSTGATLTADDYDLYLMSYTTDIMTVHTNMLQLVSNSTSDDVDTAWIAELEGYEVDGVKAVRKIENMNAPSSRLVLHERVLVYCQEAIDGFQQISNACGTTTTGDVQLGLDLIYSATQGLDRCVQGKENMLEEPQLLTRDNSNSDSSASDSNNSNIISAGMYKVGIDIPAGEYKVTPTGSASAYYLVANDSSGEVSSWVTNASFNDVRYVTVKDGQYITLERCTATLVE</sequence>